<feature type="transmembrane region" description="Helical" evidence="8">
    <location>
        <begin position="213"/>
        <end position="232"/>
    </location>
</feature>
<dbReference type="FunCoup" id="A0A2G4YS06">
    <property type="interactions" value="100"/>
</dbReference>
<evidence type="ECO:0000259" key="9">
    <source>
        <dbReference type="PROSITE" id="PS50928"/>
    </source>
</evidence>
<keyword evidence="11" id="KW-1185">Reference proteome</keyword>
<proteinExistence type="inferred from homology"/>
<evidence type="ECO:0000256" key="6">
    <source>
        <dbReference type="ARBA" id="ARBA00022989"/>
    </source>
</evidence>
<keyword evidence="3 8" id="KW-0813">Transport</keyword>
<comment type="subcellular location">
    <subcellularLocation>
        <location evidence="1 8">Cell membrane</location>
        <topology evidence="1 8">Multi-pass membrane protein</topology>
    </subcellularLocation>
</comment>
<evidence type="ECO:0000313" key="10">
    <source>
        <dbReference type="EMBL" id="PHZ85093.1"/>
    </source>
</evidence>
<organism evidence="10 11">
    <name type="scientific">Paremcibacter congregatus</name>
    <dbReference type="NCBI Taxonomy" id="2043170"/>
    <lineage>
        <taxon>Bacteria</taxon>
        <taxon>Pseudomonadati</taxon>
        <taxon>Pseudomonadota</taxon>
        <taxon>Alphaproteobacteria</taxon>
        <taxon>Emcibacterales</taxon>
        <taxon>Emcibacteraceae</taxon>
        <taxon>Paremcibacter</taxon>
    </lineage>
</organism>
<dbReference type="InParanoid" id="A0A2G4YS06"/>
<feature type="transmembrane region" description="Helical" evidence="8">
    <location>
        <begin position="107"/>
        <end position="128"/>
    </location>
</feature>
<protein>
    <submittedName>
        <fullName evidence="10">Sugar ABC transporter permease</fullName>
    </submittedName>
</protein>
<sequence length="296" mass="33270">MRLGRIKLGEFNEAQIGAALAASFLLFNVIFWAYPFVWLVILSFSDWRFFDVPTFSGARNIVAVLGDLEFWRSLWNVMRFLIYYVPIVLACSLAFAFGLKHIGRGKVFIALCFLLAHISSGVAYSLVFEKIFSSTGPLNSFLLEWFGFTIPWLSSPTMAMLSISLVVTWKFVGYYGLILYSGLAAIPPEIYDAAKLDNTKPLKRLFRITLPMINAQLVMVLVFAITVAFGIFTEPYMMTGGGPMESTNMPMLVIYETAFNRLQPGRAALMAIIIAIISYAVLKLMRKVLEKNVELV</sequence>
<keyword evidence="7 8" id="KW-0472">Membrane</keyword>
<dbReference type="EMBL" id="PDEM01000018">
    <property type="protein sequence ID" value="PHZ85093.1"/>
    <property type="molecule type" value="Genomic_DNA"/>
</dbReference>
<evidence type="ECO:0000256" key="7">
    <source>
        <dbReference type="ARBA" id="ARBA00023136"/>
    </source>
</evidence>
<dbReference type="InterPro" id="IPR000515">
    <property type="entry name" value="MetI-like"/>
</dbReference>
<evidence type="ECO:0000256" key="8">
    <source>
        <dbReference type="RuleBase" id="RU363032"/>
    </source>
</evidence>
<dbReference type="SUPFAM" id="SSF161098">
    <property type="entry name" value="MetI-like"/>
    <property type="match status" value="1"/>
</dbReference>
<name>A0A2G4YS06_9PROT</name>
<dbReference type="CDD" id="cd06261">
    <property type="entry name" value="TM_PBP2"/>
    <property type="match status" value="1"/>
</dbReference>
<evidence type="ECO:0000256" key="5">
    <source>
        <dbReference type="ARBA" id="ARBA00022692"/>
    </source>
</evidence>
<dbReference type="PANTHER" id="PTHR43227">
    <property type="entry name" value="BLL4140 PROTEIN"/>
    <property type="match status" value="1"/>
</dbReference>
<evidence type="ECO:0000256" key="1">
    <source>
        <dbReference type="ARBA" id="ARBA00004651"/>
    </source>
</evidence>
<reference evidence="10 11" key="1">
    <citation type="submission" date="2017-10" db="EMBL/GenBank/DDBJ databases">
        <title>Frigbacter circumglobatus gen. nov. sp. nov., isolated from sediment cultured in situ.</title>
        <authorList>
            <person name="Zhao Z."/>
        </authorList>
    </citation>
    <scope>NUCLEOTIDE SEQUENCE [LARGE SCALE GENOMIC DNA]</scope>
    <source>
        <strain evidence="10 11">ZYL</strain>
    </source>
</reference>
<dbReference type="InterPro" id="IPR050809">
    <property type="entry name" value="UgpAE/MalFG_permease"/>
</dbReference>
<keyword evidence="4" id="KW-1003">Cell membrane</keyword>
<comment type="caution">
    <text evidence="10">The sequence shown here is derived from an EMBL/GenBank/DDBJ whole genome shotgun (WGS) entry which is preliminary data.</text>
</comment>
<dbReference type="Pfam" id="PF00528">
    <property type="entry name" value="BPD_transp_1"/>
    <property type="match status" value="1"/>
</dbReference>
<dbReference type="Gene3D" id="1.10.3720.10">
    <property type="entry name" value="MetI-like"/>
    <property type="match status" value="1"/>
</dbReference>
<evidence type="ECO:0000256" key="3">
    <source>
        <dbReference type="ARBA" id="ARBA00022448"/>
    </source>
</evidence>
<feature type="transmembrane region" description="Helical" evidence="8">
    <location>
        <begin position="20"/>
        <end position="41"/>
    </location>
</feature>
<evidence type="ECO:0000313" key="11">
    <source>
        <dbReference type="Proteomes" id="UP000229730"/>
    </source>
</evidence>
<feature type="domain" description="ABC transmembrane type-1" evidence="9">
    <location>
        <begin position="74"/>
        <end position="285"/>
    </location>
</feature>
<comment type="similarity">
    <text evidence="2 8">Belongs to the binding-protein-dependent transport system permease family.</text>
</comment>
<feature type="transmembrane region" description="Helical" evidence="8">
    <location>
        <begin position="81"/>
        <end position="100"/>
    </location>
</feature>
<dbReference type="Proteomes" id="UP000229730">
    <property type="component" value="Unassembled WGS sequence"/>
</dbReference>
<evidence type="ECO:0000256" key="2">
    <source>
        <dbReference type="ARBA" id="ARBA00009306"/>
    </source>
</evidence>
<dbReference type="InterPro" id="IPR035906">
    <property type="entry name" value="MetI-like_sf"/>
</dbReference>
<dbReference type="PANTHER" id="PTHR43227:SF11">
    <property type="entry name" value="BLL4140 PROTEIN"/>
    <property type="match status" value="1"/>
</dbReference>
<keyword evidence="5 8" id="KW-0812">Transmembrane</keyword>
<dbReference type="GO" id="GO:0005886">
    <property type="term" value="C:plasma membrane"/>
    <property type="evidence" value="ECO:0007669"/>
    <property type="project" value="UniProtKB-SubCell"/>
</dbReference>
<dbReference type="AlphaFoldDB" id="A0A2G4YS06"/>
<dbReference type="GO" id="GO:0055085">
    <property type="term" value="P:transmembrane transport"/>
    <property type="evidence" value="ECO:0007669"/>
    <property type="project" value="InterPro"/>
</dbReference>
<dbReference type="PROSITE" id="PS50928">
    <property type="entry name" value="ABC_TM1"/>
    <property type="match status" value="1"/>
</dbReference>
<gene>
    <name evidence="10" type="ORF">CRD36_08605</name>
</gene>
<evidence type="ECO:0000256" key="4">
    <source>
        <dbReference type="ARBA" id="ARBA00022475"/>
    </source>
</evidence>
<dbReference type="OrthoDB" id="7375219at2"/>
<keyword evidence="6 8" id="KW-1133">Transmembrane helix</keyword>
<accession>A0A2G4YS06</accession>
<feature type="transmembrane region" description="Helical" evidence="8">
    <location>
        <begin position="265"/>
        <end position="282"/>
    </location>
</feature>
<feature type="transmembrane region" description="Helical" evidence="8">
    <location>
        <begin position="148"/>
        <end position="172"/>
    </location>
</feature>